<dbReference type="PANTHER" id="PTHR42838">
    <property type="entry name" value="CYTOCHROME C OXIDASE SUBUNIT II"/>
    <property type="match status" value="1"/>
</dbReference>
<dbReference type="PRINTS" id="PR01166">
    <property type="entry name" value="CYCOXIDASEII"/>
</dbReference>
<name>A0A4Y9T9E6_9BURK</name>
<dbReference type="Proteomes" id="UP000297258">
    <property type="component" value="Unassembled WGS sequence"/>
</dbReference>
<dbReference type="InterPro" id="IPR008972">
    <property type="entry name" value="Cupredoxin"/>
</dbReference>
<dbReference type="InterPro" id="IPR051403">
    <property type="entry name" value="NosZ/Cyto_c_oxidase_sub2"/>
</dbReference>
<dbReference type="Pfam" id="PF13473">
    <property type="entry name" value="Cupredoxin_1"/>
    <property type="match status" value="1"/>
</dbReference>
<reference evidence="5 6" key="1">
    <citation type="submission" date="2019-03" db="EMBL/GenBank/DDBJ databases">
        <title>Draft genome of Massilia hortus sp. nov., a novel bacterial species of the Oxalobacteraceae family.</title>
        <authorList>
            <person name="Peta V."/>
            <person name="Raths R."/>
            <person name="Bucking H."/>
        </authorList>
    </citation>
    <scope>NUCLEOTIDE SEQUENCE [LARGE SCALE GENOMIC DNA]</scope>
    <source>
        <strain evidence="5 6">ONC3</strain>
    </source>
</reference>
<dbReference type="PROSITE" id="PS50857">
    <property type="entry name" value="COX2_CUA"/>
    <property type="match status" value="1"/>
</dbReference>
<evidence type="ECO:0000256" key="2">
    <source>
        <dbReference type="ARBA" id="ARBA00022723"/>
    </source>
</evidence>
<dbReference type="GO" id="GO:0016020">
    <property type="term" value="C:membrane"/>
    <property type="evidence" value="ECO:0007669"/>
    <property type="project" value="InterPro"/>
</dbReference>
<organism evidence="5 6">
    <name type="scientific">Massilia horti</name>
    <dbReference type="NCBI Taxonomy" id="2562153"/>
    <lineage>
        <taxon>Bacteria</taxon>
        <taxon>Pseudomonadati</taxon>
        <taxon>Pseudomonadota</taxon>
        <taxon>Betaproteobacteria</taxon>
        <taxon>Burkholderiales</taxon>
        <taxon>Oxalobacteraceae</taxon>
        <taxon>Telluria group</taxon>
        <taxon>Massilia</taxon>
    </lineage>
</organism>
<proteinExistence type="predicted"/>
<evidence type="ECO:0000313" key="5">
    <source>
        <dbReference type="EMBL" id="TFW35765.1"/>
    </source>
</evidence>
<evidence type="ECO:0000313" key="6">
    <source>
        <dbReference type="Proteomes" id="UP000297258"/>
    </source>
</evidence>
<keyword evidence="3" id="KW-0186">Copper</keyword>
<keyword evidence="6" id="KW-1185">Reference proteome</keyword>
<dbReference type="GO" id="GO:0005507">
    <property type="term" value="F:copper ion binding"/>
    <property type="evidence" value="ECO:0007669"/>
    <property type="project" value="InterPro"/>
</dbReference>
<dbReference type="OrthoDB" id="9759695at2"/>
<dbReference type="RefSeq" id="WP_135187885.1">
    <property type="nucleotide sequence ID" value="NZ_SPUM01000007.1"/>
</dbReference>
<keyword evidence="2" id="KW-0479">Metal-binding</keyword>
<sequence length="119" mass="12977">MKLSRRDFCLRIPLACVAALAVQGCTKQARVIPIIAKRFSFTPNRITLKRGEPVVLAITALDFAHGFNIPDMNMRTDLVPGKAVQVALTPDKAGQFPFLCDNFCGSGHEQMDGMITVTA</sequence>
<accession>A0A4Y9T9E6</accession>
<dbReference type="PANTHER" id="PTHR42838:SF2">
    <property type="entry name" value="NITROUS-OXIDE REDUCTASE"/>
    <property type="match status" value="1"/>
</dbReference>
<dbReference type="InterPro" id="IPR002429">
    <property type="entry name" value="CcO_II-like_C"/>
</dbReference>
<dbReference type="GO" id="GO:0042597">
    <property type="term" value="C:periplasmic space"/>
    <property type="evidence" value="ECO:0007669"/>
    <property type="project" value="UniProtKB-SubCell"/>
</dbReference>
<dbReference type="Gene3D" id="2.60.40.420">
    <property type="entry name" value="Cupredoxins - blue copper proteins"/>
    <property type="match status" value="1"/>
</dbReference>
<protein>
    <submittedName>
        <fullName evidence="5">Cytochrome c oxidase subunit II</fullName>
    </submittedName>
</protein>
<evidence type="ECO:0000259" key="4">
    <source>
        <dbReference type="PROSITE" id="PS50857"/>
    </source>
</evidence>
<dbReference type="GO" id="GO:0004129">
    <property type="term" value="F:cytochrome-c oxidase activity"/>
    <property type="evidence" value="ECO:0007669"/>
    <property type="project" value="InterPro"/>
</dbReference>
<evidence type="ECO:0000256" key="1">
    <source>
        <dbReference type="ARBA" id="ARBA00004418"/>
    </source>
</evidence>
<dbReference type="SUPFAM" id="SSF49503">
    <property type="entry name" value="Cupredoxins"/>
    <property type="match status" value="1"/>
</dbReference>
<evidence type="ECO:0000256" key="3">
    <source>
        <dbReference type="ARBA" id="ARBA00023008"/>
    </source>
</evidence>
<dbReference type="EMBL" id="SPUM01000007">
    <property type="protein sequence ID" value="TFW35765.1"/>
    <property type="molecule type" value="Genomic_DNA"/>
</dbReference>
<gene>
    <name evidence="5" type="ORF">E4O92_01020</name>
</gene>
<dbReference type="AlphaFoldDB" id="A0A4Y9T9E6"/>
<dbReference type="PROSITE" id="PS51257">
    <property type="entry name" value="PROKAR_LIPOPROTEIN"/>
    <property type="match status" value="1"/>
</dbReference>
<comment type="caution">
    <text evidence="5">The sequence shown here is derived from an EMBL/GenBank/DDBJ whole genome shotgun (WGS) entry which is preliminary data.</text>
</comment>
<comment type="subcellular location">
    <subcellularLocation>
        <location evidence="1">Periplasm</location>
    </subcellularLocation>
</comment>
<feature type="domain" description="Cytochrome oxidase subunit II copper A binding" evidence="4">
    <location>
        <begin position="1"/>
        <end position="119"/>
    </location>
</feature>
<dbReference type="InterPro" id="IPR028096">
    <property type="entry name" value="EfeO_Cupredoxin"/>
</dbReference>